<sequence>MKLMNDSIAITPTKDIILAEEDIVKEIEKVVVLSKVDSGKEANSSIRYFQTYTIHLANCECKLITVNTLEDGDSLL</sequence>
<accession>A0AAW1LMG3</accession>
<dbReference type="EMBL" id="JASPKY010000117">
    <property type="protein sequence ID" value="KAK9736210.1"/>
    <property type="molecule type" value="Genomic_DNA"/>
</dbReference>
<proteinExistence type="predicted"/>
<evidence type="ECO:0000313" key="1">
    <source>
        <dbReference type="EMBL" id="KAK9736210.1"/>
    </source>
</evidence>
<gene>
    <name evidence="1" type="ORF">QE152_g12686</name>
</gene>
<organism evidence="1 2">
    <name type="scientific">Popillia japonica</name>
    <name type="common">Japanese beetle</name>
    <dbReference type="NCBI Taxonomy" id="7064"/>
    <lineage>
        <taxon>Eukaryota</taxon>
        <taxon>Metazoa</taxon>
        <taxon>Ecdysozoa</taxon>
        <taxon>Arthropoda</taxon>
        <taxon>Hexapoda</taxon>
        <taxon>Insecta</taxon>
        <taxon>Pterygota</taxon>
        <taxon>Neoptera</taxon>
        <taxon>Endopterygota</taxon>
        <taxon>Coleoptera</taxon>
        <taxon>Polyphaga</taxon>
        <taxon>Scarabaeiformia</taxon>
        <taxon>Scarabaeidae</taxon>
        <taxon>Rutelinae</taxon>
        <taxon>Popillia</taxon>
    </lineage>
</organism>
<dbReference type="AlphaFoldDB" id="A0AAW1LMG3"/>
<dbReference type="Proteomes" id="UP001458880">
    <property type="component" value="Unassembled WGS sequence"/>
</dbReference>
<keyword evidence="2" id="KW-1185">Reference proteome</keyword>
<protein>
    <submittedName>
        <fullName evidence="1">Uncharacterized protein</fullName>
    </submittedName>
</protein>
<comment type="caution">
    <text evidence="1">The sequence shown here is derived from an EMBL/GenBank/DDBJ whole genome shotgun (WGS) entry which is preliminary data.</text>
</comment>
<evidence type="ECO:0000313" key="2">
    <source>
        <dbReference type="Proteomes" id="UP001458880"/>
    </source>
</evidence>
<reference evidence="1 2" key="1">
    <citation type="journal article" date="2024" name="BMC Genomics">
        <title>De novo assembly and annotation of Popillia japonica's genome with initial clues to its potential as an invasive pest.</title>
        <authorList>
            <person name="Cucini C."/>
            <person name="Boschi S."/>
            <person name="Funari R."/>
            <person name="Cardaioli E."/>
            <person name="Iannotti N."/>
            <person name="Marturano G."/>
            <person name="Paoli F."/>
            <person name="Bruttini M."/>
            <person name="Carapelli A."/>
            <person name="Frati F."/>
            <person name="Nardi F."/>
        </authorList>
    </citation>
    <scope>NUCLEOTIDE SEQUENCE [LARGE SCALE GENOMIC DNA]</scope>
    <source>
        <strain evidence="1">DMR45628</strain>
    </source>
</reference>
<name>A0AAW1LMG3_POPJA</name>